<keyword evidence="2 9" id="KW-0121">Carboxypeptidase</keyword>
<dbReference type="SUPFAM" id="SSF52317">
    <property type="entry name" value="Class I glutamine amidotransferase-like"/>
    <property type="match status" value="1"/>
</dbReference>
<evidence type="ECO:0000256" key="2">
    <source>
        <dbReference type="ARBA" id="ARBA00022645"/>
    </source>
</evidence>
<gene>
    <name evidence="9" type="ORF">BCY91_02325</name>
</gene>
<dbReference type="Pfam" id="PF02016">
    <property type="entry name" value="Peptidase_S66"/>
    <property type="match status" value="1"/>
</dbReference>
<reference evidence="9 10" key="1">
    <citation type="submission" date="2016-07" db="EMBL/GenBank/DDBJ databases">
        <title>Genome of Pelobium manganitolerans.</title>
        <authorList>
            <person name="Wu S."/>
            <person name="Wang G."/>
        </authorList>
    </citation>
    <scope>NUCLEOTIDE SEQUENCE [LARGE SCALE GENOMIC DNA]</scope>
    <source>
        <strain evidence="9 10">YS-25</strain>
    </source>
</reference>
<dbReference type="CDD" id="cd07025">
    <property type="entry name" value="Peptidase_S66"/>
    <property type="match status" value="1"/>
</dbReference>
<evidence type="ECO:0000256" key="5">
    <source>
        <dbReference type="ARBA" id="ARBA00022825"/>
    </source>
</evidence>
<dbReference type="SUPFAM" id="SSF141986">
    <property type="entry name" value="LD-carboxypeptidase A C-terminal domain-like"/>
    <property type="match status" value="1"/>
</dbReference>
<evidence type="ECO:0000256" key="6">
    <source>
        <dbReference type="PIRSR" id="PIRSR028757-1"/>
    </source>
</evidence>
<dbReference type="EMBL" id="MBTA01000012">
    <property type="protein sequence ID" value="RKD17292.1"/>
    <property type="molecule type" value="Genomic_DNA"/>
</dbReference>
<feature type="active site" description="Nucleophile" evidence="6">
    <location>
        <position position="109"/>
    </location>
</feature>
<dbReference type="PANTHER" id="PTHR30237:SF2">
    <property type="entry name" value="MUREIN TETRAPEPTIDE CARBOXYPEPTIDASE"/>
    <property type="match status" value="1"/>
</dbReference>
<dbReference type="InterPro" id="IPR027478">
    <property type="entry name" value="LdcA_N"/>
</dbReference>
<dbReference type="InterPro" id="IPR003507">
    <property type="entry name" value="S66_fam"/>
</dbReference>
<dbReference type="GO" id="GO:0006508">
    <property type="term" value="P:proteolysis"/>
    <property type="evidence" value="ECO:0007669"/>
    <property type="project" value="UniProtKB-KW"/>
</dbReference>
<dbReference type="PANTHER" id="PTHR30237">
    <property type="entry name" value="MURAMOYLTETRAPEPTIDE CARBOXYPEPTIDASE"/>
    <property type="match status" value="1"/>
</dbReference>
<feature type="domain" description="LD-carboxypeptidase N-terminal" evidence="7">
    <location>
        <begin position="14"/>
        <end position="128"/>
    </location>
</feature>
<dbReference type="Gene3D" id="3.50.30.60">
    <property type="entry name" value="LD-carboxypeptidase A C-terminal domain-like"/>
    <property type="match status" value="1"/>
</dbReference>
<evidence type="ECO:0000256" key="3">
    <source>
        <dbReference type="ARBA" id="ARBA00022670"/>
    </source>
</evidence>
<evidence type="ECO:0000259" key="8">
    <source>
        <dbReference type="Pfam" id="PF17676"/>
    </source>
</evidence>
<dbReference type="InterPro" id="IPR040921">
    <property type="entry name" value="Peptidase_S66C"/>
</dbReference>
<comment type="similarity">
    <text evidence="1">Belongs to the peptidase S66 family.</text>
</comment>
<keyword evidence="10" id="KW-1185">Reference proteome</keyword>
<dbReference type="PIRSF" id="PIRSF028757">
    <property type="entry name" value="LD-carboxypeptidase"/>
    <property type="match status" value="1"/>
</dbReference>
<dbReference type="Proteomes" id="UP000283433">
    <property type="component" value="Unassembled WGS sequence"/>
</dbReference>
<feature type="active site" description="Charge relay system" evidence="6">
    <location>
        <position position="201"/>
    </location>
</feature>
<comment type="caution">
    <text evidence="9">The sequence shown here is derived from an EMBL/GenBank/DDBJ whole genome shotgun (WGS) entry which is preliminary data.</text>
</comment>
<evidence type="ECO:0000259" key="7">
    <source>
        <dbReference type="Pfam" id="PF02016"/>
    </source>
</evidence>
<dbReference type="GO" id="GO:0008236">
    <property type="term" value="F:serine-type peptidase activity"/>
    <property type="evidence" value="ECO:0007669"/>
    <property type="project" value="UniProtKB-KW"/>
</dbReference>
<dbReference type="AlphaFoldDB" id="A0A419S7G4"/>
<dbReference type="RefSeq" id="WP_317124681.1">
    <property type="nucleotide sequence ID" value="NZ_MBTA01000012.1"/>
</dbReference>
<evidence type="ECO:0000256" key="4">
    <source>
        <dbReference type="ARBA" id="ARBA00022801"/>
    </source>
</evidence>
<accession>A0A419S7G4</accession>
<dbReference type="InterPro" id="IPR029062">
    <property type="entry name" value="Class_I_gatase-like"/>
</dbReference>
<organism evidence="9 10">
    <name type="scientific">Pelobium manganitolerans</name>
    <dbReference type="NCBI Taxonomy" id="1842495"/>
    <lineage>
        <taxon>Bacteria</taxon>
        <taxon>Pseudomonadati</taxon>
        <taxon>Bacteroidota</taxon>
        <taxon>Sphingobacteriia</taxon>
        <taxon>Sphingobacteriales</taxon>
        <taxon>Sphingobacteriaceae</taxon>
        <taxon>Pelobium</taxon>
    </lineage>
</organism>
<proteinExistence type="inferred from homology"/>
<feature type="active site" description="Charge relay system" evidence="6">
    <location>
        <position position="271"/>
    </location>
</feature>
<keyword evidence="3" id="KW-0645">Protease</keyword>
<dbReference type="Pfam" id="PF17676">
    <property type="entry name" value="Peptidase_S66C"/>
    <property type="match status" value="1"/>
</dbReference>
<dbReference type="Gene3D" id="3.40.50.10740">
    <property type="entry name" value="Class I glutamine amidotransferase-like"/>
    <property type="match status" value="1"/>
</dbReference>
<evidence type="ECO:0000313" key="9">
    <source>
        <dbReference type="EMBL" id="RKD17292.1"/>
    </source>
</evidence>
<evidence type="ECO:0000256" key="1">
    <source>
        <dbReference type="ARBA" id="ARBA00010233"/>
    </source>
</evidence>
<name>A0A419S7G4_9SPHI</name>
<feature type="domain" description="LD-carboxypeptidase C-terminal" evidence="8">
    <location>
        <begin position="170"/>
        <end position="286"/>
    </location>
</feature>
<dbReference type="InterPro" id="IPR040449">
    <property type="entry name" value="Peptidase_S66_N"/>
</dbReference>
<protein>
    <submittedName>
        <fullName evidence="9">LD-carboxypeptidase</fullName>
    </submittedName>
</protein>
<keyword evidence="5" id="KW-0720">Serine protease</keyword>
<dbReference type="GO" id="GO:0004180">
    <property type="term" value="F:carboxypeptidase activity"/>
    <property type="evidence" value="ECO:0007669"/>
    <property type="project" value="UniProtKB-KW"/>
</dbReference>
<sequence>MMNHPGYLKKGDKIAITCPAKSLREPMTQAIALLQSWGLEVVLGETVNAKYHQFAGTDALRTKDMQGFIDDPSIKAIIAARGGYGCLRIVDDIDWTPLVLNPKWIVGFSDITVFHLQLQTMALQSIHGQMPSTISESSFEGLESLRRALFGEPLYYQIATNPFNKQGNATGEIIGGNLTLLLNSIASASDIDYADRILFIEEVGEYAYAVDRMLRALDRAGKFKHLKGMVLGGFTNIEQDEPAFGFSTEEILSEIVSKYSFPVCFGFPAGHLADNRALVLGRHAELTVSDDGCSLRFAGA</sequence>
<keyword evidence="4" id="KW-0378">Hydrolase</keyword>
<dbReference type="InterPro" id="IPR027461">
    <property type="entry name" value="Carboxypeptidase_A_C_sf"/>
</dbReference>
<evidence type="ECO:0000313" key="10">
    <source>
        <dbReference type="Proteomes" id="UP000283433"/>
    </source>
</evidence>